<dbReference type="PANTHER" id="PTHR43155">
    <property type="entry name" value="CYCLIC DI-GMP PHOSPHODIESTERASE PA4108-RELATED"/>
    <property type="match status" value="1"/>
</dbReference>
<dbReference type="InterPro" id="IPR006675">
    <property type="entry name" value="HDIG_dom"/>
</dbReference>
<name>A0A7W7Y3M1_9BACT</name>
<dbReference type="SMART" id="SM00471">
    <property type="entry name" value="HDc"/>
    <property type="match status" value="1"/>
</dbReference>
<dbReference type="Pfam" id="PF13487">
    <property type="entry name" value="HD_5"/>
    <property type="match status" value="1"/>
</dbReference>
<dbReference type="NCBIfam" id="TIGR00277">
    <property type="entry name" value="HDIG"/>
    <property type="match status" value="1"/>
</dbReference>
<dbReference type="Pfam" id="PF11871">
    <property type="entry name" value="DUF3391"/>
    <property type="match status" value="1"/>
</dbReference>
<dbReference type="RefSeq" id="WP_183730056.1">
    <property type="nucleotide sequence ID" value="NZ_JACHID010000003.1"/>
</dbReference>
<dbReference type="PANTHER" id="PTHR43155:SF2">
    <property type="entry name" value="CYCLIC DI-GMP PHOSPHODIESTERASE PA4108"/>
    <property type="match status" value="1"/>
</dbReference>
<comment type="caution">
    <text evidence="2">The sequence shown here is derived from an EMBL/GenBank/DDBJ whole genome shotgun (WGS) entry which is preliminary data.</text>
</comment>
<dbReference type="PROSITE" id="PS51832">
    <property type="entry name" value="HD_GYP"/>
    <property type="match status" value="1"/>
</dbReference>
<protein>
    <submittedName>
        <fullName evidence="2">Putative nucleotidyltransferase with HDIG domain</fullName>
    </submittedName>
</protein>
<evidence type="ECO:0000313" key="2">
    <source>
        <dbReference type="EMBL" id="MBB5021413.1"/>
    </source>
</evidence>
<feature type="domain" description="HD-GYP" evidence="1">
    <location>
        <begin position="145"/>
        <end position="355"/>
    </location>
</feature>
<keyword evidence="3" id="KW-1185">Reference proteome</keyword>
<reference evidence="2 3" key="1">
    <citation type="submission" date="2020-08" db="EMBL/GenBank/DDBJ databases">
        <title>Genomic Encyclopedia of Type Strains, Phase IV (KMG-IV): sequencing the most valuable type-strain genomes for metagenomic binning, comparative biology and taxonomic classification.</title>
        <authorList>
            <person name="Goeker M."/>
        </authorList>
    </citation>
    <scope>NUCLEOTIDE SEQUENCE [LARGE SCALE GENOMIC DNA]</scope>
    <source>
        <strain evidence="2 3">DSM 22071</strain>
    </source>
</reference>
<proteinExistence type="predicted"/>
<dbReference type="SUPFAM" id="SSF109604">
    <property type="entry name" value="HD-domain/PDEase-like"/>
    <property type="match status" value="1"/>
</dbReference>
<evidence type="ECO:0000313" key="3">
    <source>
        <dbReference type="Proteomes" id="UP000528322"/>
    </source>
</evidence>
<keyword evidence="2" id="KW-0808">Transferase</keyword>
<organism evidence="2 3">
    <name type="scientific">Desulfurispira natronophila</name>
    <dbReference type="NCBI Taxonomy" id="682562"/>
    <lineage>
        <taxon>Bacteria</taxon>
        <taxon>Pseudomonadati</taxon>
        <taxon>Chrysiogenota</taxon>
        <taxon>Chrysiogenia</taxon>
        <taxon>Chrysiogenales</taxon>
        <taxon>Chrysiogenaceae</taxon>
        <taxon>Desulfurispira</taxon>
    </lineage>
</organism>
<dbReference type="InterPro" id="IPR003607">
    <property type="entry name" value="HD/PDEase_dom"/>
</dbReference>
<dbReference type="CDD" id="cd00077">
    <property type="entry name" value="HDc"/>
    <property type="match status" value="1"/>
</dbReference>
<sequence length="423" mass="48374">MKKKVSVEHLQEGMYIHDLNCGWVEHPFLSNRFLIMDQHAIEQIIELGIQEVYIDTRKGLDVGVGQSIEHVNRELDATIEKVANGHLARNNDGPQETQTLAHQGFDKRPDPVEFKEEVGVARRIRTEANDVVVHLLHDARMGKRVEAERLEVVVEDMIGSIFRNQNALLSLGRIRHMDRYTFEHSVNVAALLIAFAKTLDFDMATIRHIGTGALLHDLGKTRVPESILNKPDKLTNEEFIIMKRHVVYSYEILSRTPDINEIALQVAAQHHERYDGTGYPHRLKGESISLFGQMAAIVDVYDAITSDRCYHKGEPPTVVLRKMLEWSKHHFEPILVQKFIQCVGIYPPGTMVRLKNDQLAIVLDINPQGLLNPVVKVIYDTRERSYIKPKVIDLSLPENDLYGVKSFEDHRDWGIPAENFIPR</sequence>
<dbReference type="EMBL" id="JACHID010000003">
    <property type="protein sequence ID" value="MBB5021413.1"/>
    <property type="molecule type" value="Genomic_DNA"/>
</dbReference>
<accession>A0A7W7Y3M1</accession>
<dbReference type="Proteomes" id="UP000528322">
    <property type="component" value="Unassembled WGS sequence"/>
</dbReference>
<evidence type="ECO:0000259" key="1">
    <source>
        <dbReference type="PROSITE" id="PS51832"/>
    </source>
</evidence>
<dbReference type="GO" id="GO:0016740">
    <property type="term" value="F:transferase activity"/>
    <property type="evidence" value="ECO:0007669"/>
    <property type="project" value="UniProtKB-KW"/>
</dbReference>
<dbReference type="InterPro" id="IPR037522">
    <property type="entry name" value="HD_GYP_dom"/>
</dbReference>
<dbReference type="InterPro" id="IPR021812">
    <property type="entry name" value="DUF3391"/>
</dbReference>
<dbReference type="AlphaFoldDB" id="A0A7W7Y3M1"/>
<gene>
    <name evidence="2" type="ORF">HNR37_000722</name>
</gene>
<dbReference type="Gene3D" id="1.10.3210.10">
    <property type="entry name" value="Hypothetical protein af1432"/>
    <property type="match status" value="1"/>
</dbReference>